<feature type="chain" id="PRO_5043459142" evidence="2">
    <location>
        <begin position="22"/>
        <end position="201"/>
    </location>
</feature>
<protein>
    <submittedName>
        <fullName evidence="3">DUF4252 domain-containing protein</fullName>
    </submittedName>
</protein>
<feature type="signal peptide" evidence="2">
    <location>
        <begin position="1"/>
        <end position="21"/>
    </location>
</feature>
<evidence type="ECO:0000313" key="3">
    <source>
        <dbReference type="EMBL" id="XBH18610.1"/>
    </source>
</evidence>
<dbReference type="EMBL" id="CP121196">
    <property type="protein sequence ID" value="XBH18610.1"/>
    <property type="molecule type" value="Genomic_DNA"/>
</dbReference>
<dbReference type="InterPro" id="IPR025348">
    <property type="entry name" value="DUF4252"/>
</dbReference>
<name>A0AAU7DLS9_9BACT</name>
<accession>A0AAU7DLS9</accession>
<evidence type="ECO:0000256" key="2">
    <source>
        <dbReference type="SAM" id="SignalP"/>
    </source>
</evidence>
<evidence type="ECO:0000256" key="1">
    <source>
        <dbReference type="SAM" id="MobiDB-lite"/>
    </source>
</evidence>
<proteinExistence type="predicted"/>
<organism evidence="3">
    <name type="scientific">Telmatobacter sp. DSM 110680</name>
    <dbReference type="NCBI Taxonomy" id="3036704"/>
    <lineage>
        <taxon>Bacteria</taxon>
        <taxon>Pseudomonadati</taxon>
        <taxon>Acidobacteriota</taxon>
        <taxon>Terriglobia</taxon>
        <taxon>Terriglobales</taxon>
        <taxon>Acidobacteriaceae</taxon>
        <taxon>Telmatobacter</taxon>
    </lineage>
</organism>
<dbReference type="Pfam" id="PF14060">
    <property type="entry name" value="DUF4252"/>
    <property type="match status" value="1"/>
</dbReference>
<gene>
    <name evidence="3" type="ORF">P8935_04565</name>
</gene>
<feature type="compositionally biased region" description="Basic and acidic residues" evidence="1">
    <location>
        <begin position="180"/>
        <end position="201"/>
    </location>
</feature>
<dbReference type="AlphaFoldDB" id="A0AAU7DLS9"/>
<sequence length="201" mass="22103">MKNRIAILFLVMVGLLIPAVAQNSQLPLPSPVEKELAAKASNVTEVTLGKNMLAFAAKFLNGKDGDQATTRHLIEGLDGIYVRDYEFDKDGQYSMVDVDKLRQYFETAEWSPIVREHDKRSGETTDVMVKLVNGETHGMFILSAEPKELSIVLILGPVKMEDLHKLSGLGGLGSLGDIDTGSHGKNKDKFDKDKSKKDGDE</sequence>
<feature type="region of interest" description="Disordered" evidence="1">
    <location>
        <begin position="177"/>
        <end position="201"/>
    </location>
</feature>
<reference evidence="3" key="1">
    <citation type="submission" date="2023-03" db="EMBL/GenBank/DDBJ databases">
        <title>Edaphobacter sp.</title>
        <authorList>
            <person name="Huber K.J."/>
            <person name="Papendorf J."/>
            <person name="Pilke C."/>
            <person name="Bunk B."/>
            <person name="Sproeer C."/>
            <person name="Pester M."/>
        </authorList>
    </citation>
    <scope>NUCLEOTIDE SEQUENCE</scope>
    <source>
        <strain evidence="3">DSM 110680</strain>
    </source>
</reference>
<keyword evidence="2" id="KW-0732">Signal</keyword>
<dbReference type="RefSeq" id="WP_348263836.1">
    <property type="nucleotide sequence ID" value="NZ_CP121196.1"/>
</dbReference>